<accession>A0A1B6K112</accession>
<reference evidence="1" key="1">
    <citation type="submission" date="2015-11" db="EMBL/GenBank/DDBJ databases">
        <title>De novo transcriptome assembly of four potential Pierce s Disease insect vectors from Arizona vineyards.</title>
        <authorList>
            <person name="Tassone E.E."/>
        </authorList>
    </citation>
    <scope>NUCLEOTIDE SEQUENCE</scope>
</reference>
<evidence type="ECO:0008006" key="2">
    <source>
        <dbReference type="Google" id="ProtNLM"/>
    </source>
</evidence>
<feature type="non-terminal residue" evidence="1">
    <location>
        <position position="1"/>
    </location>
</feature>
<proteinExistence type="predicted"/>
<protein>
    <recommendedName>
        <fullName evidence="2">Alkylated DNA repair protein AlkB homologue 8 N-terminal domain-containing protein</fullName>
    </recommendedName>
</protein>
<name>A0A1B6K112_9HEMI</name>
<gene>
    <name evidence="1" type="ORF">g.10614</name>
</gene>
<dbReference type="AlphaFoldDB" id="A0A1B6K112"/>
<dbReference type="EMBL" id="GECU01002585">
    <property type="protein sequence ID" value="JAT05122.1"/>
    <property type="molecule type" value="Transcribed_RNA"/>
</dbReference>
<evidence type="ECO:0000313" key="1">
    <source>
        <dbReference type="EMBL" id="JAT05122.1"/>
    </source>
</evidence>
<sequence length="194" mass="22324">IDQHLSWTPHVDMVCRKLSTALYVVKRIRSVADLSTARVTYFALFESVVRYGLIIWGGSSIGNMTKVLKLQKKAVRILAGLNHLDSCRSAFKDLGIQTVVALYIQQTILHVFNTDYNRLGEIHSYETRNVTDFVLQPHRLTMTTKKPSYAGAKFYNLLPRHLKSITRESALKRNLSAWLADRTFYSIEEFLNWT</sequence>
<organism evidence="1">
    <name type="scientific">Homalodisca liturata</name>
    <dbReference type="NCBI Taxonomy" id="320908"/>
    <lineage>
        <taxon>Eukaryota</taxon>
        <taxon>Metazoa</taxon>
        <taxon>Ecdysozoa</taxon>
        <taxon>Arthropoda</taxon>
        <taxon>Hexapoda</taxon>
        <taxon>Insecta</taxon>
        <taxon>Pterygota</taxon>
        <taxon>Neoptera</taxon>
        <taxon>Paraneoptera</taxon>
        <taxon>Hemiptera</taxon>
        <taxon>Auchenorrhyncha</taxon>
        <taxon>Membracoidea</taxon>
        <taxon>Cicadellidae</taxon>
        <taxon>Cicadellinae</taxon>
        <taxon>Proconiini</taxon>
        <taxon>Homalodisca</taxon>
    </lineage>
</organism>